<gene>
    <name evidence="14" type="ORF">ACFONP_05990</name>
</gene>
<evidence type="ECO:0000313" key="15">
    <source>
        <dbReference type="Proteomes" id="UP001595607"/>
    </source>
</evidence>
<evidence type="ECO:0000256" key="8">
    <source>
        <dbReference type="ARBA" id="ARBA00023002"/>
    </source>
</evidence>
<evidence type="ECO:0000313" key="14">
    <source>
        <dbReference type="EMBL" id="MFC3302279.1"/>
    </source>
</evidence>
<evidence type="ECO:0000256" key="2">
    <source>
        <dbReference type="ARBA" id="ARBA00010823"/>
    </source>
</evidence>
<evidence type="ECO:0000256" key="10">
    <source>
        <dbReference type="ARBA" id="ARBA00023033"/>
    </source>
</evidence>
<evidence type="ECO:0000256" key="1">
    <source>
        <dbReference type="ARBA" id="ARBA00004429"/>
    </source>
</evidence>
<accession>A0ABV7MA15</accession>
<evidence type="ECO:0000259" key="13">
    <source>
        <dbReference type="Pfam" id="PF00487"/>
    </source>
</evidence>
<feature type="transmembrane region" description="Helical" evidence="12">
    <location>
        <begin position="230"/>
        <end position="249"/>
    </location>
</feature>
<dbReference type="Pfam" id="PF00487">
    <property type="entry name" value="FA_desaturase"/>
    <property type="match status" value="1"/>
</dbReference>
<keyword evidence="10" id="KW-0503">Monooxygenase</keyword>
<protein>
    <submittedName>
        <fullName evidence="14">Alkane 1-monooxygenase</fullName>
    </submittedName>
</protein>
<evidence type="ECO:0000256" key="5">
    <source>
        <dbReference type="ARBA" id="ARBA00022692"/>
    </source>
</evidence>
<evidence type="ECO:0000256" key="12">
    <source>
        <dbReference type="SAM" id="Phobius"/>
    </source>
</evidence>
<keyword evidence="9" id="KW-0408">Iron</keyword>
<proteinExistence type="inferred from homology"/>
<dbReference type="RefSeq" id="WP_189570393.1">
    <property type="nucleotide sequence ID" value="NZ_BMXU01000001.1"/>
</dbReference>
<dbReference type="InterPro" id="IPR005804">
    <property type="entry name" value="FA_desaturase_dom"/>
</dbReference>
<evidence type="ECO:0000256" key="7">
    <source>
        <dbReference type="ARBA" id="ARBA00022989"/>
    </source>
</evidence>
<dbReference type="CDD" id="cd03512">
    <property type="entry name" value="Alkane-hydroxylase"/>
    <property type="match status" value="1"/>
</dbReference>
<keyword evidence="7 12" id="KW-1133">Transmembrane helix</keyword>
<comment type="subcellular location">
    <subcellularLocation>
        <location evidence="1">Cell inner membrane</location>
        <topology evidence="1">Multi-pass membrane protein</topology>
    </subcellularLocation>
</comment>
<keyword evidence="5 12" id="KW-0812">Transmembrane</keyword>
<comment type="caution">
    <text evidence="14">The sequence shown here is derived from an EMBL/GenBank/DDBJ whole genome shotgun (WGS) entry which is preliminary data.</text>
</comment>
<organism evidence="14 15">
    <name type="scientific">Parvularcula lutaonensis</name>
    <dbReference type="NCBI Taxonomy" id="491923"/>
    <lineage>
        <taxon>Bacteria</taxon>
        <taxon>Pseudomonadati</taxon>
        <taxon>Pseudomonadota</taxon>
        <taxon>Alphaproteobacteria</taxon>
        <taxon>Parvularculales</taxon>
        <taxon>Parvularculaceae</taxon>
        <taxon>Parvularcula</taxon>
    </lineage>
</organism>
<dbReference type="PANTHER" id="PTHR38674:SF1">
    <property type="entry name" value="ALKANE 1-MONOOXYGENASE 1"/>
    <property type="match status" value="1"/>
</dbReference>
<keyword evidence="8" id="KW-0560">Oxidoreductase</keyword>
<dbReference type="EMBL" id="JBHRVA010000002">
    <property type="protein sequence ID" value="MFC3302279.1"/>
    <property type="molecule type" value="Genomic_DNA"/>
</dbReference>
<comment type="similarity">
    <text evidence="2">Belongs to the fatty acid desaturase type 1 family. AlkB subfamily.</text>
</comment>
<feature type="transmembrane region" description="Helical" evidence="12">
    <location>
        <begin position="255"/>
        <end position="272"/>
    </location>
</feature>
<keyword evidence="6" id="KW-0479">Metal-binding</keyword>
<evidence type="ECO:0000256" key="4">
    <source>
        <dbReference type="ARBA" id="ARBA00022519"/>
    </source>
</evidence>
<evidence type="ECO:0000256" key="11">
    <source>
        <dbReference type="ARBA" id="ARBA00023136"/>
    </source>
</evidence>
<keyword evidence="4" id="KW-0997">Cell inner membrane</keyword>
<feature type="transmembrane region" description="Helical" evidence="12">
    <location>
        <begin position="21"/>
        <end position="42"/>
    </location>
</feature>
<feature type="transmembrane region" description="Helical" evidence="12">
    <location>
        <begin position="88"/>
        <end position="111"/>
    </location>
</feature>
<keyword evidence="11 12" id="KW-0472">Membrane</keyword>
<dbReference type="Proteomes" id="UP001595607">
    <property type="component" value="Unassembled WGS sequence"/>
</dbReference>
<keyword evidence="15" id="KW-1185">Reference proteome</keyword>
<feature type="transmembrane region" description="Helical" evidence="12">
    <location>
        <begin position="117"/>
        <end position="138"/>
    </location>
</feature>
<name>A0ABV7MA15_9PROT</name>
<feature type="transmembrane region" description="Helical" evidence="12">
    <location>
        <begin position="48"/>
        <end position="68"/>
    </location>
</feature>
<evidence type="ECO:0000256" key="3">
    <source>
        <dbReference type="ARBA" id="ARBA00022475"/>
    </source>
</evidence>
<keyword evidence="3" id="KW-1003">Cell membrane</keyword>
<evidence type="ECO:0000256" key="6">
    <source>
        <dbReference type="ARBA" id="ARBA00022723"/>
    </source>
</evidence>
<feature type="domain" description="Fatty acid desaturase" evidence="13">
    <location>
        <begin position="117"/>
        <end position="330"/>
    </location>
</feature>
<sequence>MSTTLRLDHKPTDVIRAPRKWMFLLGIPSAMVPTICVAAYYAFGQQPWIAVLPFIWFFICIPILDAVVGEDLTNPPPEDFERLAADRFYTNIIFASLPVYFLNFVFGIMLLVDGLPVWAMLPFLYTIGIGGGQVLIIAHELGHRTNRLDRNIAKLALGLIGYGHFCIEHNRGHHVNVATPEDCSSARMNETVYAFMFRDIIGAFVGGWKQEAKRLRNRGQPVFSHHNEILQSYAITVLIAAAMVAWLGWAALPFIIAHHFLAFFALTMVNYIEHYGLKREKLPNGRYEPCQPHHSWNTNHTVSNLLEINLQRHSDHHANPMRPYQCLRNFEELPRLPSGYPGCITMSLIPPLWFRVMNPKVLAWAGGDKSKLNWG</sequence>
<dbReference type="InterPro" id="IPR033885">
    <property type="entry name" value="AlkB/XylM"/>
</dbReference>
<reference evidence="15" key="1">
    <citation type="journal article" date="2019" name="Int. J. Syst. Evol. Microbiol.">
        <title>The Global Catalogue of Microorganisms (GCM) 10K type strain sequencing project: providing services to taxonomists for standard genome sequencing and annotation.</title>
        <authorList>
            <consortium name="The Broad Institute Genomics Platform"/>
            <consortium name="The Broad Institute Genome Sequencing Center for Infectious Disease"/>
            <person name="Wu L."/>
            <person name="Ma J."/>
        </authorList>
    </citation>
    <scope>NUCLEOTIDE SEQUENCE [LARGE SCALE GENOMIC DNA]</scope>
    <source>
        <strain evidence="15">KCTC 22245</strain>
    </source>
</reference>
<evidence type="ECO:0000256" key="9">
    <source>
        <dbReference type="ARBA" id="ARBA00023004"/>
    </source>
</evidence>
<dbReference type="PANTHER" id="PTHR38674">
    <property type="entry name" value="ALKANE 1-MONOOXYGENASE 1"/>
    <property type="match status" value="1"/>
</dbReference>